<dbReference type="AlphaFoldDB" id="A0AAD7ERK5"/>
<feature type="compositionally biased region" description="Pro residues" evidence="1">
    <location>
        <begin position="305"/>
        <end position="320"/>
    </location>
</feature>
<protein>
    <submittedName>
        <fullName evidence="2">Uncharacterized protein</fullName>
    </submittedName>
</protein>
<organism evidence="2 3">
    <name type="scientific">Mycena albidolilacea</name>
    <dbReference type="NCBI Taxonomy" id="1033008"/>
    <lineage>
        <taxon>Eukaryota</taxon>
        <taxon>Fungi</taxon>
        <taxon>Dikarya</taxon>
        <taxon>Basidiomycota</taxon>
        <taxon>Agaricomycotina</taxon>
        <taxon>Agaricomycetes</taxon>
        <taxon>Agaricomycetidae</taxon>
        <taxon>Agaricales</taxon>
        <taxon>Marasmiineae</taxon>
        <taxon>Mycenaceae</taxon>
        <taxon>Mycena</taxon>
    </lineage>
</organism>
<comment type="caution">
    <text evidence="2">The sequence shown here is derived from an EMBL/GenBank/DDBJ whole genome shotgun (WGS) entry which is preliminary data.</text>
</comment>
<evidence type="ECO:0000313" key="3">
    <source>
        <dbReference type="Proteomes" id="UP001218218"/>
    </source>
</evidence>
<evidence type="ECO:0000313" key="2">
    <source>
        <dbReference type="EMBL" id="KAJ7348077.1"/>
    </source>
</evidence>
<proteinExistence type="predicted"/>
<accession>A0AAD7ERK5</accession>
<reference evidence="2" key="1">
    <citation type="submission" date="2023-03" db="EMBL/GenBank/DDBJ databases">
        <title>Massive genome expansion in bonnet fungi (Mycena s.s.) driven by repeated elements and novel gene families across ecological guilds.</title>
        <authorList>
            <consortium name="Lawrence Berkeley National Laboratory"/>
            <person name="Harder C.B."/>
            <person name="Miyauchi S."/>
            <person name="Viragh M."/>
            <person name="Kuo A."/>
            <person name="Thoen E."/>
            <person name="Andreopoulos B."/>
            <person name="Lu D."/>
            <person name="Skrede I."/>
            <person name="Drula E."/>
            <person name="Henrissat B."/>
            <person name="Morin E."/>
            <person name="Kohler A."/>
            <person name="Barry K."/>
            <person name="LaButti K."/>
            <person name="Morin E."/>
            <person name="Salamov A."/>
            <person name="Lipzen A."/>
            <person name="Mereny Z."/>
            <person name="Hegedus B."/>
            <person name="Baldrian P."/>
            <person name="Stursova M."/>
            <person name="Weitz H."/>
            <person name="Taylor A."/>
            <person name="Grigoriev I.V."/>
            <person name="Nagy L.G."/>
            <person name="Martin F."/>
            <person name="Kauserud H."/>
        </authorList>
    </citation>
    <scope>NUCLEOTIDE SEQUENCE</scope>
    <source>
        <strain evidence="2">CBHHK002</strain>
    </source>
</reference>
<sequence>MAASLWRRGGWEHQRSVLYSLVMHFALRGVPLPRVSTSHLLHTIFHSAILIFPYLPRCMAVDEYIPFSTPRRLDATRLQAPARYIADLRRFPTVVTSLPPCSTYLFPLLTSFRMHCLQHLAGVPSTLPDQQPAYGLCPRLGMHDPLAPRLHHLTPSTSHPQRRQGPLPHLADTDSARAVGPASATQRITDLGTALQRSPKVLNLDDAVSDIQNPGFTRLRSQFASFPAVEDKAKGGGGKYFPSGSKAKRKILFFAQSLTVELPASILSTPIDPPMITVVIHANSSLLGGTEGTKHMLMSHMHGAPPSPPTPLPSPSPPPQSISHALHSLPLPSHPLPPV</sequence>
<name>A0AAD7ERK5_9AGAR</name>
<feature type="region of interest" description="Disordered" evidence="1">
    <location>
        <begin position="296"/>
        <end position="339"/>
    </location>
</feature>
<gene>
    <name evidence="2" type="ORF">DFH08DRAFT_960432</name>
</gene>
<keyword evidence="3" id="KW-1185">Reference proteome</keyword>
<feature type="region of interest" description="Disordered" evidence="1">
    <location>
        <begin position="147"/>
        <end position="183"/>
    </location>
</feature>
<dbReference type="EMBL" id="JARIHO010000018">
    <property type="protein sequence ID" value="KAJ7348077.1"/>
    <property type="molecule type" value="Genomic_DNA"/>
</dbReference>
<dbReference type="Proteomes" id="UP001218218">
    <property type="component" value="Unassembled WGS sequence"/>
</dbReference>
<feature type="compositionally biased region" description="Low complexity" evidence="1">
    <location>
        <begin position="321"/>
        <end position="331"/>
    </location>
</feature>
<evidence type="ECO:0000256" key="1">
    <source>
        <dbReference type="SAM" id="MobiDB-lite"/>
    </source>
</evidence>